<dbReference type="AlphaFoldDB" id="A0A9P3LHB6"/>
<comment type="caution">
    <text evidence="1">The sequence shown here is derived from an EMBL/GenBank/DDBJ whole genome shotgun (WGS) entry which is preliminary data.</text>
</comment>
<reference evidence="1 2" key="1">
    <citation type="submission" date="2021-08" db="EMBL/GenBank/DDBJ databases">
        <title>Draft Genome Sequence of Phanerochaete sordida strain YK-624.</title>
        <authorList>
            <person name="Mori T."/>
            <person name="Dohra H."/>
            <person name="Suzuki T."/>
            <person name="Kawagishi H."/>
            <person name="Hirai H."/>
        </authorList>
    </citation>
    <scope>NUCLEOTIDE SEQUENCE [LARGE SCALE GENOMIC DNA]</scope>
    <source>
        <strain evidence="1 2">YK-624</strain>
    </source>
</reference>
<proteinExistence type="predicted"/>
<sequence>MSSLQAVDPLLYVFAVDAASNGEGIATNISLTSSSHQQPTWTLFSVSATHLHTAALYISRHTTPWLRGVRLPKQLPASGRNLQATNRNDVPA</sequence>
<protein>
    <submittedName>
        <fullName evidence="1">Uncharacterized protein</fullName>
    </submittedName>
</protein>
<dbReference type="EMBL" id="BPQB01000036">
    <property type="protein sequence ID" value="GJE93957.1"/>
    <property type="molecule type" value="Genomic_DNA"/>
</dbReference>
<keyword evidence="2" id="KW-1185">Reference proteome</keyword>
<accession>A0A9P3LHB6</accession>
<evidence type="ECO:0000313" key="2">
    <source>
        <dbReference type="Proteomes" id="UP000703269"/>
    </source>
</evidence>
<evidence type="ECO:0000313" key="1">
    <source>
        <dbReference type="EMBL" id="GJE93957.1"/>
    </source>
</evidence>
<organism evidence="1 2">
    <name type="scientific">Phanerochaete sordida</name>
    <dbReference type="NCBI Taxonomy" id="48140"/>
    <lineage>
        <taxon>Eukaryota</taxon>
        <taxon>Fungi</taxon>
        <taxon>Dikarya</taxon>
        <taxon>Basidiomycota</taxon>
        <taxon>Agaricomycotina</taxon>
        <taxon>Agaricomycetes</taxon>
        <taxon>Polyporales</taxon>
        <taxon>Phanerochaetaceae</taxon>
        <taxon>Phanerochaete</taxon>
    </lineage>
</organism>
<dbReference type="Proteomes" id="UP000703269">
    <property type="component" value="Unassembled WGS sequence"/>
</dbReference>
<gene>
    <name evidence="1" type="ORF">PsYK624_101230</name>
</gene>
<name>A0A9P3LHB6_9APHY</name>